<organism evidence="2 3">
    <name type="scientific">Paraburkholderia eburnea</name>
    <dbReference type="NCBI Taxonomy" id="1189126"/>
    <lineage>
        <taxon>Bacteria</taxon>
        <taxon>Pseudomonadati</taxon>
        <taxon>Pseudomonadota</taxon>
        <taxon>Betaproteobacteria</taxon>
        <taxon>Burkholderiales</taxon>
        <taxon>Burkholderiaceae</taxon>
        <taxon>Paraburkholderia</taxon>
    </lineage>
</organism>
<proteinExistence type="predicted"/>
<comment type="caution">
    <text evidence="2">The sequence shown here is derived from an EMBL/GenBank/DDBJ whole genome shotgun (WGS) entry which is preliminary data.</text>
</comment>
<dbReference type="Proteomes" id="UP000237381">
    <property type="component" value="Unassembled WGS sequence"/>
</dbReference>
<evidence type="ECO:0000256" key="1">
    <source>
        <dbReference type="SAM" id="Phobius"/>
    </source>
</evidence>
<keyword evidence="3" id="KW-1185">Reference proteome</keyword>
<dbReference type="OrthoDB" id="8658549at2"/>
<evidence type="ECO:0000313" key="3">
    <source>
        <dbReference type="Proteomes" id="UP000237381"/>
    </source>
</evidence>
<accession>A0A2S4LWB0</accession>
<evidence type="ECO:0000313" key="2">
    <source>
        <dbReference type="EMBL" id="POR46742.1"/>
    </source>
</evidence>
<protein>
    <submittedName>
        <fullName evidence="2">LysB family phage lysis regulatory protein</fullName>
    </submittedName>
</protein>
<dbReference type="InterPro" id="IPR020000">
    <property type="entry name" value="Phage_P2_LysB"/>
</dbReference>
<name>A0A2S4LWB0_9BURK</name>
<keyword evidence="1" id="KW-0472">Membrane</keyword>
<dbReference type="EMBL" id="PQGA01000022">
    <property type="protein sequence ID" value="POR46742.1"/>
    <property type="molecule type" value="Genomic_DNA"/>
</dbReference>
<feature type="transmembrane region" description="Helical" evidence="1">
    <location>
        <begin position="6"/>
        <end position="27"/>
    </location>
</feature>
<keyword evidence="1" id="KW-0812">Transmembrane</keyword>
<sequence length="146" mass="15251">MNANSIAAKLIAGALGLALLVGAVLYVRTLRAELADANHQLADANAAIASRDQTINGLRQNQKNKADQQKQLDTSTGTVATKLASARQEIRKVINENPIVRSWADTPLPDDVVRLSNTPAATGADAYRAGVSNDIALHAAGNGADD</sequence>
<reference evidence="2 3" key="1">
    <citation type="submission" date="2018-01" db="EMBL/GenBank/DDBJ databases">
        <title>Genomic Encyclopedia of Type Strains, Phase III (KMG-III): the genomes of soil and plant-associated and newly described type strains.</title>
        <authorList>
            <person name="Whitman W."/>
        </authorList>
    </citation>
    <scope>NUCLEOTIDE SEQUENCE [LARGE SCALE GENOMIC DNA]</scope>
    <source>
        <strain evidence="2 3">JCM 18070</strain>
    </source>
</reference>
<gene>
    <name evidence="2" type="ORF">B0G62_12258</name>
</gene>
<dbReference type="NCBIfam" id="TIGR03495">
    <property type="entry name" value="phage_LysB"/>
    <property type="match status" value="1"/>
</dbReference>
<dbReference type="RefSeq" id="WP_103707179.1">
    <property type="nucleotide sequence ID" value="NZ_PQGA01000022.1"/>
</dbReference>
<keyword evidence="1" id="KW-1133">Transmembrane helix</keyword>
<dbReference type="AlphaFoldDB" id="A0A2S4LWB0"/>